<dbReference type="InterPro" id="IPR036779">
    <property type="entry name" value="LysM_dom_sf"/>
</dbReference>
<dbReference type="Pfam" id="PF01476">
    <property type="entry name" value="LysM"/>
    <property type="match status" value="1"/>
</dbReference>
<evidence type="ECO:0000256" key="1">
    <source>
        <dbReference type="SAM" id="MobiDB-lite"/>
    </source>
</evidence>
<dbReference type="AlphaFoldDB" id="A0A813NY64"/>
<protein>
    <recommendedName>
        <fullName evidence="2">LysM domain-containing protein</fullName>
    </recommendedName>
</protein>
<feature type="compositionally biased region" description="Low complexity" evidence="1">
    <location>
        <begin position="188"/>
        <end position="206"/>
    </location>
</feature>
<evidence type="ECO:0000313" key="3">
    <source>
        <dbReference type="EMBL" id="CAF0742462.1"/>
    </source>
</evidence>
<dbReference type="Gene3D" id="3.10.350.10">
    <property type="entry name" value="LysM domain"/>
    <property type="match status" value="1"/>
</dbReference>
<sequence>MANLETSTDAAVAVTEAPKSNNLSEVAQDLMDAHAHRPGLVQEDLAKATEALHANGTLANLTVVGLDGKDLIVSNQEGQKLLLDANNPENQQVLPTDLTSQPIGDNGRTAELAADGSGKYTVVSGDSCWRVANDILTSQGLEDPTDNQIANYIKELEVANGRSFDSLQIGDEILIPTKIQGGESSQFAAPESTDTTPPTDTQETSALSPEAAKQMELEKFGVDNSFALMAKGFDKATQVYTPGGPYSSGAASLEDINNALNLDSITPDERLGLGMLQTGFDSMKNPEDGKIHLDDLARAKAELYEKIEAKYNPSSADVMPEARAEIPALLDTTSSTDTTNTADATDNTSVDPPALKSELDLIDGMFDRMGQGYLKAAEHPESNFTSSSVTLEDISNTLTRTDLSDEERHGLRFMESNFDDLKNPETGTISSHDLYLSKEKLIAEARANYADAAAAADPNLVVPELTESTTSDVPTSAPVIERDLQQVPALDPAIDPALKSELDSTLNPALQPSNFETLDFTMPSFSDYDIYSGYSLMSPAA</sequence>
<dbReference type="SMART" id="SM00257">
    <property type="entry name" value="LysM"/>
    <property type="match status" value="1"/>
</dbReference>
<feature type="region of interest" description="Disordered" evidence="1">
    <location>
        <begin position="182"/>
        <end position="207"/>
    </location>
</feature>
<reference evidence="3" key="1">
    <citation type="submission" date="2021-02" db="EMBL/GenBank/DDBJ databases">
        <authorList>
            <person name="Nowell W R."/>
        </authorList>
    </citation>
    <scope>NUCLEOTIDE SEQUENCE</scope>
</reference>
<dbReference type="InterPro" id="IPR018392">
    <property type="entry name" value="LysM"/>
</dbReference>
<dbReference type="PROSITE" id="PS51782">
    <property type="entry name" value="LYSM"/>
    <property type="match status" value="1"/>
</dbReference>
<comment type="caution">
    <text evidence="3">The sequence shown here is derived from an EMBL/GenBank/DDBJ whole genome shotgun (WGS) entry which is preliminary data.</text>
</comment>
<feature type="compositionally biased region" description="Low complexity" evidence="1">
    <location>
        <begin position="333"/>
        <end position="349"/>
    </location>
</feature>
<feature type="region of interest" description="Disordered" evidence="1">
    <location>
        <begin position="333"/>
        <end position="353"/>
    </location>
</feature>
<evidence type="ECO:0000259" key="2">
    <source>
        <dbReference type="PROSITE" id="PS51782"/>
    </source>
</evidence>
<dbReference type="EMBL" id="CAJNOH010000009">
    <property type="protein sequence ID" value="CAF0742462.1"/>
    <property type="molecule type" value="Genomic_DNA"/>
</dbReference>
<organism evidence="3 4">
    <name type="scientific">Rotaria sordida</name>
    <dbReference type="NCBI Taxonomy" id="392033"/>
    <lineage>
        <taxon>Eukaryota</taxon>
        <taxon>Metazoa</taxon>
        <taxon>Spiralia</taxon>
        <taxon>Gnathifera</taxon>
        <taxon>Rotifera</taxon>
        <taxon>Eurotatoria</taxon>
        <taxon>Bdelloidea</taxon>
        <taxon>Philodinida</taxon>
        <taxon>Philodinidae</taxon>
        <taxon>Rotaria</taxon>
    </lineage>
</organism>
<gene>
    <name evidence="3" type="ORF">PYM288_LOCUS1634</name>
</gene>
<dbReference type="CDD" id="cd00118">
    <property type="entry name" value="LysM"/>
    <property type="match status" value="1"/>
</dbReference>
<accession>A0A813NY64</accession>
<proteinExistence type="predicted"/>
<feature type="domain" description="LysM" evidence="2">
    <location>
        <begin position="118"/>
        <end position="175"/>
    </location>
</feature>
<evidence type="ECO:0000313" key="4">
    <source>
        <dbReference type="Proteomes" id="UP000663854"/>
    </source>
</evidence>
<dbReference type="Proteomes" id="UP000663854">
    <property type="component" value="Unassembled WGS sequence"/>
</dbReference>
<name>A0A813NY64_9BILA</name>